<accession>A0A1L9S4N3</accession>
<dbReference type="VEuPathDB" id="FungiDB:ASPZODRAFT_147740"/>
<dbReference type="RefSeq" id="XP_022576624.1">
    <property type="nucleotide sequence ID" value="XM_022725290.1"/>
</dbReference>
<dbReference type="PANTHER" id="PTHR10285">
    <property type="entry name" value="URIDINE KINASE"/>
    <property type="match status" value="1"/>
</dbReference>
<dbReference type="Proteomes" id="UP000184188">
    <property type="component" value="Unassembled WGS sequence"/>
</dbReference>
<dbReference type="EMBL" id="KV878368">
    <property type="protein sequence ID" value="OJJ42114.1"/>
    <property type="molecule type" value="Genomic_DNA"/>
</dbReference>
<dbReference type="InterPro" id="IPR027417">
    <property type="entry name" value="P-loop_NTPase"/>
</dbReference>
<reference evidence="2" key="1">
    <citation type="journal article" date="2017" name="Genome Biol.">
        <title>Comparative genomics reveals high biological diversity and specific adaptations in the industrially and medically important fungal genus Aspergillus.</title>
        <authorList>
            <person name="de Vries R.P."/>
            <person name="Riley R."/>
            <person name="Wiebenga A."/>
            <person name="Aguilar-Osorio G."/>
            <person name="Amillis S."/>
            <person name="Uchima C.A."/>
            <person name="Anderluh G."/>
            <person name="Asadollahi M."/>
            <person name="Askin M."/>
            <person name="Barry K."/>
            <person name="Battaglia E."/>
            <person name="Bayram O."/>
            <person name="Benocci T."/>
            <person name="Braus-Stromeyer S.A."/>
            <person name="Caldana C."/>
            <person name="Canovas D."/>
            <person name="Cerqueira G.C."/>
            <person name="Chen F."/>
            <person name="Chen W."/>
            <person name="Choi C."/>
            <person name="Clum A."/>
            <person name="Dos Santos R.A."/>
            <person name="Damasio A.R."/>
            <person name="Diallinas G."/>
            <person name="Emri T."/>
            <person name="Fekete E."/>
            <person name="Flipphi M."/>
            <person name="Freyberg S."/>
            <person name="Gallo A."/>
            <person name="Gournas C."/>
            <person name="Habgood R."/>
            <person name="Hainaut M."/>
            <person name="Harispe M.L."/>
            <person name="Henrissat B."/>
            <person name="Hilden K.S."/>
            <person name="Hope R."/>
            <person name="Hossain A."/>
            <person name="Karabika E."/>
            <person name="Karaffa L."/>
            <person name="Karanyi Z."/>
            <person name="Krasevec N."/>
            <person name="Kuo A."/>
            <person name="Kusch H."/>
            <person name="LaButti K."/>
            <person name="Lagendijk E.L."/>
            <person name="Lapidus A."/>
            <person name="Levasseur A."/>
            <person name="Lindquist E."/>
            <person name="Lipzen A."/>
            <person name="Logrieco A.F."/>
            <person name="MacCabe A."/>
            <person name="Maekelae M.R."/>
            <person name="Malavazi I."/>
            <person name="Melin P."/>
            <person name="Meyer V."/>
            <person name="Mielnichuk N."/>
            <person name="Miskei M."/>
            <person name="Molnar A.P."/>
            <person name="Mule G."/>
            <person name="Ngan C.Y."/>
            <person name="Orejas M."/>
            <person name="Orosz E."/>
            <person name="Ouedraogo J.P."/>
            <person name="Overkamp K.M."/>
            <person name="Park H.-S."/>
            <person name="Perrone G."/>
            <person name="Piumi F."/>
            <person name="Punt P.J."/>
            <person name="Ram A.F."/>
            <person name="Ramon A."/>
            <person name="Rauscher S."/>
            <person name="Record E."/>
            <person name="Riano-Pachon D.M."/>
            <person name="Robert V."/>
            <person name="Roehrig J."/>
            <person name="Ruller R."/>
            <person name="Salamov A."/>
            <person name="Salih N.S."/>
            <person name="Samson R.A."/>
            <person name="Sandor E."/>
            <person name="Sanguinetti M."/>
            <person name="Schuetze T."/>
            <person name="Sepcic K."/>
            <person name="Shelest E."/>
            <person name="Sherlock G."/>
            <person name="Sophianopoulou V."/>
            <person name="Squina F.M."/>
            <person name="Sun H."/>
            <person name="Susca A."/>
            <person name="Todd R.B."/>
            <person name="Tsang A."/>
            <person name="Unkles S.E."/>
            <person name="van de Wiele N."/>
            <person name="van Rossen-Uffink D."/>
            <person name="Oliveira J.V."/>
            <person name="Vesth T.C."/>
            <person name="Visser J."/>
            <person name="Yu J.-H."/>
            <person name="Zhou M."/>
            <person name="Andersen M.R."/>
            <person name="Archer D.B."/>
            <person name="Baker S.E."/>
            <person name="Benoit I."/>
            <person name="Brakhage A.A."/>
            <person name="Braus G.H."/>
            <person name="Fischer R."/>
            <person name="Frisvad J.C."/>
            <person name="Goldman G.H."/>
            <person name="Houbraken J."/>
            <person name="Oakley B."/>
            <person name="Pocsi I."/>
            <person name="Scazzocchio C."/>
            <person name="Seiboth B."/>
            <person name="vanKuyk P.A."/>
            <person name="Wortman J."/>
            <person name="Dyer P.S."/>
            <person name="Grigoriev I.V."/>
        </authorList>
    </citation>
    <scope>NUCLEOTIDE SEQUENCE [LARGE SCALE GENOMIC DNA]</scope>
    <source>
        <strain evidence="2">CBS 506.65</strain>
    </source>
</reference>
<protein>
    <recommendedName>
        <fullName evidence="3">Phosphoribulokinase/uridine kinase domain-containing protein</fullName>
    </recommendedName>
</protein>
<evidence type="ECO:0000313" key="2">
    <source>
        <dbReference type="Proteomes" id="UP000184188"/>
    </source>
</evidence>
<organism evidence="1 2">
    <name type="scientific">Penicilliopsis zonata CBS 506.65</name>
    <dbReference type="NCBI Taxonomy" id="1073090"/>
    <lineage>
        <taxon>Eukaryota</taxon>
        <taxon>Fungi</taxon>
        <taxon>Dikarya</taxon>
        <taxon>Ascomycota</taxon>
        <taxon>Pezizomycotina</taxon>
        <taxon>Eurotiomycetes</taxon>
        <taxon>Eurotiomycetidae</taxon>
        <taxon>Eurotiales</taxon>
        <taxon>Aspergillaceae</taxon>
        <taxon>Penicilliopsis</taxon>
    </lineage>
</organism>
<dbReference type="STRING" id="1073090.A0A1L9S4N3"/>
<keyword evidence="2" id="KW-1185">Reference proteome</keyword>
<dbReference type="OrthoDB" id="6362633at2759"/>
<name>A0A1L9S4N3_9EURO</name>
<evidence type="ECO:0008006" key="3">
    <source>
        <dbReference type="Google" id="ProtNLM"/>
    </source>
</evidence>
<evidence type="ECO:0000313" key="1">
    <source>
        <dbReference type="EMBL" id="OJJ42114.1"/>
    </source>
</evidence>
<proteinExistence type="predicted"/>
<sequence>MAASGSEISRLASKIQSLYEKTPANDRILIAISGIPGSGKSTLAREVVAAVNALHGDLAVDLPMDGFHLSRAQLAAMPNPAEAFHRRGAAFTFDGEGFLRLVRRLREPVPPHAPATATIFAPSFDHARKDPIADDIPIRPSARVLVLEGNYLSLDREPWRSAAALMDELWFIHVDRELARDRLVQRHVLSGVTPDAPSARHRVDSTDFLNADDILDHRLPVQEDLVSN</sequence>
<dbReference type="GeneID" id="34611755"/>
<dbReference type="SUPFAM" id="SSF52540">
    <property type="entry name" value="P-loop containing nucleoside triphosphate hydrolases"/>
    <property type="match status" value="1"/>
</dbReference>
<dbReference type="AlphaFoldDB" id="A0A1L9S4N3"/>
<dbReference type="Gene3D" id="3.40.50.300">
    <property type="entry name" value="P-loop containing nucleotide triphosphate hydrolases"/>
    <property type="match status" value="2"/>
</dbReference>
<gene>
    <name evidence="1" type="ORF">ASPZODRAFT_147740</name>
</gene>